<dbReference type="EMBL" id="BSYJ01000001">
    <property type="protein sequence ID" value="GMG85955.1"/>
    <property type="molecule type" value="Genomic_DNA"/>
</dbReference>
<name>A0ABQ6LV45_9GAMM</name>
<sequence>MDAACPLAVLGYNAGLSQVSDDLKKRRQKQMADERWQTFLNDLQQQGAVIGSDLRAALKIALGKLPVVSQEEFDTQAALLARTRERLQQLEDQVAELERQLDADH</sequence>
<gene>
    <name evidence="2" type="ORF">MNKW57_02760</name>
</gene>
<feature type="coiled-coil region" evidence="1">
    <location>
        <begin position="73"/>
        <end position="100"/>
    </location>
</feature>
<evidence type="ECO:0000313" key="2">
    <source>
        <dbReference type="EMBL" id="GMG85955.1"/>
    </source>
</evidence>
<comment type="caution">
    <text evidence="2">The sequence shown here is derived from an EMBL/GenBank/DDBJ whole genome shotgun (WGS) entry which is preliminary data.</text>
</comment>
<dbReference type="PANTHER" id="PTHR38040:SF1">
    <property type="entry name" value="UBIQUINONE BIOSYNTHESIS ACCESSORY FACTOR UBIK"/>
    <property type="match status" value="1"/>
</dbReference>
<keyword evidence="3" id="KW-1185">Reference proteome</keyword>
<dbReference type="InterPro" id="IPR007475">
    <property type="entry name" value="UbiK"/>
</dbReference>
<proteinExistence type="predicted"/>
<reference evidence="2 3" key="1">
    <citation type="submission" date="2023-04" db="EMBL/GenBank/DDBJ databases">
        <title>Marinobulbifer ophiurae gen. nov., sp. Nov., isolate from tissue of brittle star Ophioplocus japonicus.</title>
        <authorList>
            <person name="Kawano K."/>
            <person name="Sawayama S."/>
            <person name="Nakagawa S."/>
        </authorList>
    </citation>
    <scope>NUCLEOTIDE SEQUENCE [LARGE SCALE GENOMIC DNA]</scope>
    <source>
        <strain evidence="2 3">NKW57</strain>
    </source>
</reference>
<dbReference type="Pfam" id="PF04380">
    <property type="entry name" value="BMFP"/>
    <property type="match status" value="1"/>
</dbReference>
<accession>A0ABQ6LV45</accession>
<evidence type="ECO:0000313" key="3">
    <source>
        <dbReference type="Proteomes" id="UP001224392"/>
    </source>
</evidence>
<evidence type="ECO:0000256" key="1">
    <source>
        <dbReference type="SAM" id="Coils"/>
    </source>
</evidence>
<protein>
    <recommendedName>
        <fullName evidence="4">Ubiquinone biosynthesis accessory factor UbiK</fullName>
    </recommendedName>
</protein>
<dbReference type="PANTHER" id="PTHR38040">
    <property type="entry name" value="UBIQUINONE BIOSYNTHESIS ACCESSORY FACTOR UBIK"/>
    <property type="match status" value="1"/>
</dbReference>
<evidence type="ECO:0008006" key="4">
    <source>
        <dbReference type="Google" id="ProtNLM"/>
    </source>
</evidence>
<dbReference type="Proteomes" id="UP001224392">
    <property type="component" value="Unassembled WGS sequence"/>
</dbReference>
<keyword evidence="1" id="KW-0175">Coiled coil</keyword>
<organism evidence="2 3">
    <name type="scientific">Biformimicrobium ophioploci</name>
    <dbReference type="NCBI Taxonomy" id="3036711"/>
    <lineage>
        <taxon>Bacteria</taxon>
        <taxon>Pseudomonadati</taxon>
        <taxon>Pseudomonadota</taxon>
        <taxon>Gammaproteobacteria</taxon>
        <taxon>Cellvibrionales</taxon>
        <taxon>Microbulbiferaceae</taxon>
        <taxon>Biformimicrobium</taxon>
    </lineage>
</organism>